<evidence type="ECO:0000313" key="4">
    <source>
        <dbReference type="EMBL" id="KAF5394728.1"/>
    </source>
</evidence>
<dbReference type="PANTHER" id="PTHR21683">
    <property type="entry name" value="COILED-COIL DOMAIN-CONTAINING PROTEIN 42 LIKE-2-LIKE-RELATED"/>
    <property type="match status" value="1"/>
</dbReference>
<sequence length="268" mass="31217">MPKNPFRIPEFATIFELRNAELKEEAEEKERKKHLRIFERSSCKNLTSRRNLLKDEEVAEETNQLDKLKVVLQNTKGVGSCLVLLIFVGTCIEDETHQEYISKRREMFFLEYSIAIQRAEIERLDELAKREEKKLDLAEQCLEQDAALFDEFLKENDKTSVEAIAAAEQEARKRSAMGDEIKRLNAQQLQITAEINRLTEVVKDYKSYKTFLDRLAPETYRNALQKRREIKQLAKERAKAEAKKLLMSKSPAMSKSVENHIYLSEIGT</sequence>
<dbReference type="Pfam" id="PF13863">
    <property type="entry name" value="DUF4200"/>
    <property type="match status" value="1"/>
</dbReference>
<evidence type="ECO:0000256" key="2">
    <source>
        <dbReference type="SAM" id="Coils"/>
    </source>
</evidence>
<feature type="domain" description="DUF4200" evidence="3">
    <location>
        <begin position="100"/>
        <end position="217"/>
    </location>
</feature>
<keyword evidence="1 2" id="KW-0175">Coiled coil</keyword>
<name>A0A8J4SF47_9TREM</name>
<reference evidence="4" key="1">
    <citation type="submission" date="2019-05" db="EMBL/GenBank/DDBJ databases">
        <title>Annotation for the trematode Paragonimus heterotremus.</title>
        <authorList>
            <person name="Choi Y.-J."/>
        </authorList>
    </citation>
    <scope>NUCLEOTIDE SEQUENCE</scope>
    <source>
        <strain evidence="4">LC</strain>
    </source>
</reference>
<gene>
    <name evidence="4" type="ORF">PHET_10466</name>
</gene>
<protein>
    <recommendedName>
        <fullName evidence="3">DUF4200 domain-containing protein</fullName>
    </recommendedName>
</protein>
<dbReference type="Proteomes" id="UP000748531">
    <property type="component" value="Unassembled WGS sequence"/>
</dbReference>
<comment type="caution">
    <text evidence="4">The sequence shown here is derived from an EMBL/GenBank/DDBJ whole genome shotgun (WGS) entry which is preliminary data.</text>
</comment>
<accession>A0A8J4SF47</accession>
<organism evidence="4 5">
    <name type="scientific">Paragonimus heterotremus</name>
    <dbReference type="NCBI Taxonomy" id="100268"/>
    <lineage>
        <taxon>Eukaryota</taxon>
        <taxon>Metazoa</taxon>
        <taxon>Spiralia</taxon>
        <taxon>Lophotrochozoa</taxon>
        <taxon>Platyhelminthes</taxon>
        <taxon>Trematoda</taxon>
        <taxon>Digenea</taxon>
        <taxon>Plagiorchiida</taxon>
        <taxon>Troglotremata</taxon>
        <taxon>Troglotrematidae</taxon>
        <taxon>Paragonimus</taxon>
    </lineage>
</organism>
<dbReference type="PANTHER" id="PTHR21683:SF3">
    <property type="entry name" value="CILIA AND FLAGELLA ASSOCIATED PROTEIN 100"/>
    <property type="match status" value="1"/>
</dbReference>
<proteinExistence type="predicted"/>
<evidence type="ECO:0000256" key="1">
    <source>
        <dbReference type="ARBA" id="ARBA00023054"/>
    </source>
</evidence>
<evidence type="ECO:0000313" key="5">
    <source>
        <dbReference type="Proteomes" id="UP000748531"/>
    </source>
</evidence>
<dbReference type="EMBL" id="LUCH01017797">
    <property type="protein sequence ID" value="KAF5394728.1"/>
    <property type="molecule type" value="Genomic_DNA"/>
</dbReference>
<feature type="coiled-coil region" evidence="2">
    <location>
        <begin position="114"/>
        <end position="141"/>
    </location>
</feature>
<feature type="coiled-coil region" evidence="2">
    <location>
        <begin position="167"/>
        <end position="243"/>
    </location>
</feature>
<dbReference type="InterPro" id="IPR025252">
    <property type="entry name" value="DUF4200"/>
</dbReference>
<dbReference type="GO" id="GO:0005856">
    <property type="term" value="C:cytoskeleton"/>
    <property type="evidence" value="ECO:0007669"/>
    <property type="project" value="UniProtKB-ARBA"/>
</dbReference>
<dbReference type="OrthoDB" id="10264063at2759"/>
<evidence type="ECO:0000259" key="3">
    <source>
        <dbReference type="Pfam" id="PF13863"/>
    </source>
</evidence>
<dbReference type="InterPro" id="IPR051147">
    <property type="entry name" value="CFAP_domain-containing"/>
</dbReference>
<keyword evidence="5" id="KW-1185">Reference proteome</keyword>
<dbReference type="AlphaFoldDB" id="A0A8J4SF47"/>